<protein>
    <recommendedName>
        <fullName evidence="5">S-adenosylmethionine:tRNA ribosyltransferase-isomerase</fullName>
        <ecNumber evidence="5">2.4.99.17</ecNumber>
    </recommendedName>
    <alternativeName>
        <fullName evidence="5">Queuosine biosynthesis protein QueA</fullName>
    </alternativeName>
</protein>
<name>A0ABT0C6J6_THEVL</name>
<accession>A0ABT0C6J6</accession>
<dbReference type="EC" id="2.4.99.17" evidence="5"/>
<keyword evidence="2 5" id="KW-0808">Transferase</keyword>
<keyword evidence="7" id="KW-1185">Reference proteome</keyword>
<evidence type="ECO:0000256" key="3">
    <source>
        <dbReference type="ARBA" id="ARBA00022691"/>
    </source>
</evidence>
<comment type="pathway">
    <text evidence="5">tRNA modification; tRNA-queuosine biosynthesis.</text>
</comment>
<evidence type="ECO:0000313" key="6">
    <source>
        <dbReference type="EMBL" id="MCJ2541416.1"/>
    </source>
</evidence>
<dbReference type="GO" id="GO:0051075">
    <property type="term" value="F:S-adenosylmethionine:tRNA ribosyltransferase-isomerase activity"/>
    <property type="evidence" value="ECO:0007669"/>
    <property type="project" value="UniProtKB-EC"/>
</dbReference>
<comment type="catalytic activity">
    <reaction evidence="5">
        <text>7-aminomethyl-7-carbaguanosine(34) in tRNA + S-adenosyl-L-methionine = epoxyqueuosine(34) in tRNA + adenine + L-methionine + 2 H(+)</text>
        <dbReference type="Rhea" id="RHEA:32155"/>
        <dbReference type="Rhea" id="RHEA-COMP:10342"/>
        <dbReference type="Rhea" id="RHEA-COMP:18582"/>
        <dbReference type="ChEBI" id="CHEBI:15378"/>
        <dbReference type="ChEBI" id="CHEBI:16708"/>
        <dbReference type="ChEBI" id="CHEBI:57844"/>
        <dbReference type="ChEBI" id="CHEBI:59789"/>
        <dbReference type="ChEBI" id="CHEBI:82833"/>
        <dbReference type="ChEBI" id="CHEBI:194443"/>
        <dbReference type="EC" id="2.4.99.17"/>
    </reaction>
</comment>
<dbReference type="InterPro" id="IPR042118">
    <property type="entry name" value="QueA_dom1"/>
</dbReference>
<dbReference type="PANTHER" id="PTHR30307:SF0">
    <property type="entry name" value="S-ADENOSYLMETHIONINE:TRNA RIBOSYLTRANSFERASE-ISOMERASE"/>
    <property type="match status" value="1"/>
</dbReference>
<evidence type="ECO:0000256" key="1">
    <source>
        <dbReference type="ARBA" id="ARBA00022490"/>
    </source>
</evidence>
<evidence type="ECO:0000313" key="7">
    <source>
        <dbReference type="Proteomes" id="UP000830835"/>
    </source>
</evidence>
<dbReference type="InterPro" id="IPR036100">
    <property type="entry name" value="QueA_sf"/>
</dbReference>
<keyword evidence="1 5" id="KW-0963">Cytoplasm</keyword>
<sequence>MLDSPLADSELNPDLLTAAYDYRLPPERIAQTPVEPRDQARMLVVRRNSHEHRRFCDLPDVLQPGDLLVLNDTKVIPARLFGTRLPRDRDPQASSPPSQGIPAATAQGKVEVLLLEPVQAGIRECIWRVLVKPGKRVKVGDRIQFWDPQGSVLPYRLEAIVQAMDASTGGRILQFEWVGEAVFETVLEQVGRIPLPPYIQSDQVRPQDYQTVWARQPGSVAAPTAGLHFTEALLDQLAQAGIPTAYITLNIGLGTFRPVEVERVTEHRLHSEWLKVPVETVEAIQATQARGGRVIAVGTTVARSLETAAKTGSLQPWQGNSDLFIYPGYIWRVVQGLITNFHLPRSSLMMLVASLIGRQRLLDLYQEALAQEYRFYSFGDGMLILPQADK</sequence>
<comment type="function">
    <text evidence="5">Transfers and isomerizes the ribose moiety from AdoMet to the 7-aminomethyl group of 7-deazaguanine (preQ1-tRNA) to give epoxyqueuosine (oQ-tRNA).</text>
</comment>
<comment type="subunit">
    <text evidence="5">Monomer.</text>
</comment>
<evidence type="ECO:0000256" key="4">
    <source>
        <dbReference type="ARBA" id="ARBA00022785"/>
    </source>
</evidence>
<proteinExistence type="inferred from homology"/>
<keyword evidence="4 5" id="KW-0671">Queuosine biosynthesis</keyword>
<comment type="subcellular location">
    <subcellularLocation>
        <location evidence="5">Cytoplasm</location>
    </subcellularLocation>
</comment>
<dbReference type="Gene3D" id="3.40.1780.10">
    <property type="entry name" value="QueA-like"/>
    <property type="match status" value="1"/>
</dbReference>
<dbReference type="InterPro" id="IPR003699">
    <property type="entry name" value="QueA"/>
</dbReference>
<dbReference type="InterPro" id="IPR042119">
    <property type="entry name" value="QueA_dom2"/>
</dbReference>
<dbReference type="NCBIfam" id="NF001140">
    <property type="entry name" value="PRK00147.1"/>
    <property type="match status" value="1"/>
</dbReference>
<reference evidence="6" key="1">
    <citation type="submission" date="2021-02" db="EMBL/GenBank/DDBJ databases">
        <title>The CRISPR/cas machinery reduction and long-range gene transfer in the hot spring cyanobacterium Synechococcus.</title>
        <authorList>
            <person name="Dvorak P."/>
            <person name="Jahodarova E."/>
            <person name="Hasler P."/>
            <person name="Poulickova A."/>
        </authorList>
    </citation>
    <scope>NUCLEOTIDE SEQUENCE</scope>
    <source>
        <strain evidence="6">Rupite</strain>
    </source>
</reference>
<dbReference type="SUPFAM" id="SSF111337">
    <property type="entry name" value="QueA-like"/>
    <property type="match status" value="1"/>
</dbReference>
<dbReference type="EMBL" id="JAFIRA010000001">
    <property type="protein sequence ID" value="MCJ2541416.1"/>
    <property type="molecule type" value="Genomic_DNA"/>
</dbReference>
<dbReference type="NCBIfam" id="TIGR00113">
    <property type="entry name" value="queA"/>
    <property type="match status" value="1"/>
</dbReference>
<dbReference type="HAMAP" id="MF_00113">
    <property type="entry name" value="QueA"/>
    <property type="match status" value="1"/>
</dbReference>
<gene>
    <name evidence="5 6" type="primary">queA</name>
    <name evidence="6" type="ORF">JX360_00605</name>
</gene>
<dbReference type="RefSeq" id="WP_244348414.1">
    <property type="nucleotide sequence ID" value="NZ_JAFIRA010000001.1"/>
</dbReference>
<keyword evidence="6" id="KW-0328">Glycosyltransferase</keyword>
<comment type="similarity">
    <text evidence="5">Belongs to the QueA family.</text>
</comment>
<dbReference type="Gene3D" id="2.40.10.240">
    <property type="entry name" value="QueA-like"/>
    <property type="match status" value="1"/>
</dbReference>
<keyword evidence="3 5" id="KW-0949">S-adenosyl-L-methionine</keyword>
<dbReference type="Proteomes" id="UP000830835">
    <property type="component" value="Unassembled WGS sequence"/>
</dbReference>
<dbReference type="PANTHER" id="PTHR30307">
    <property type="entry name" value="S-ADENOSYLMETHIONINE:TRNA RIBOSYLTRANSFERASE-ISOMERASE"/>
    <property type="match status" value="1"/>
</dbReference>
<organism evidence="6 7">
    <name type="scientific">Thermostichus vulcanus str. 'Rupite'</name>
    <dbReference type="NCBI Taxonomy" id="2813851"/>
    <lineage>
        <taxon>Bacteria</taxon>
        <taxon>Bacillati</taxon>
        <taxon>Cyanobacteriota</taxon>
        <taxon>Cyanophyceae</taxon>
        <taxon>Thermostichales</taxon>
        <taxon>Thermostichaceae</taxon>
        <taxon>Thermostichus</taxon>
    </lineage>
</organism>
<evidence type="ECO:0000256" key="2">
    <source>
        <dbReference type="ARBA" id="ARBA00022679"/>
    </source>
</evidence>
<evidence type="ECO:0000256" key="5">
    <source>
        <dbReference type="HAMAP-Rule" id="MF_00113"/>
    </source>
</evidence>
<dbReference type="Pfam" id="PF02547">
    <property type="entry name" value="Queuosine_synth"/>
    <property type="match status" value="1"/>
</dbReference>
<comment type="caution">
    <text evidence="6">The sequence shown here is derived from an EMBL/GenBank/DDBJ whole genome shotgun (WGS) entry which is preliminary data.</text>
</comment>